<protein>
    <submittedName>
        <fullName evidence="2">Penicillin-binding protein activator</fullName>
    </submittedName>
</protein>
<accession>A0A7D5VBN7</accession>
<dbReference type="InterPro" id="IPR028082">
    <property type="entry name" value="Peripla_BP_I"/>
</dbReference>
<dbReference type="Pfam" id="PF04348">
    <property type="entry name" value="LppC"/>
    <property type="match status" value="2"/>
</dbReference>
<evidence type="ECO:0000256" key="1">
    <source>
        <dbReference type="ARBA" id="ARBA00023136"/>
    </source>
</evidence>
<gene>
    <name evidence="2" type="ORF">HZU75_12710</name>
</gene>
<evidence type="ECO:0000313" key="3">
    <source>
        <dbReference type="Proteomes" id="UP000510822"/>
    </source>
</evidence>
<dbReference type="InterPro" id="IPR007443">
    <property type="entry name" value="LpoA"/>
</dbReference>
<dbReference type="GO" id="GO:0009252">
    <property type="term" value="P:peptidoglycan biosynthetic process"/>
    <property type="evidence" value="ECO:0007669"/>
    <property type="project" value="TreeGrafter"/>
</dbReference>
<dbReference type="KEGG" id="cfon:HZU75_12710"/>
<keyword evidence="3" id="KW-1185">Reference proteome</keyword>
<dbReference type="Gene3D" id="3.40.50.2300">
    <property type="match status" value="2"/>
</dbReference>
<dbReference type="Proteomes" id="UP000510822">
    <property type="component" value="Chromosome"/>
</dbReference>
<dbReference type="PANTHER" id="PTHR38038:SF1">
    <property type="entry name" value="PENICILLIN-BINDING PROTEIN ACTIVATOR LPOA"/>
    <property type="match status" value="1"/>
</dbReference>
<dbReference type="PANTHER" id="PTHR38038">
    <property type="entry name" value="PENICILLIN-BINDING PROTEIN ACTIVATOR LPOA"/>
    <property type="match status" value="1"/>
</dbReference>
<evidence type="ECO:0000313" key="2">
    <source>
        <dbReference type="EMBL" id="QLI82313.1"/>
    </source>
</evidence>
<reference evidence="2 3" key="1">
    <citation type="journal article" date="2016" name="Int. J. Syst. Evol. Microbiol.">
        <title>Chitinibacter fontanus sp. nov., isolated from a spring.</title>
        <authorList>
            <person name="Sheu S.Y."/>
            <person name="Li Y.S."/>
            <person name="Young C.C."/>
            <person name="Chen W.M."/>
        </authorList>
    </citation>
    <scope>NUCLEOTIDE SEQUENCE [LARGE SCALE GENOMIC DNA]</scope>
    <source>
        <strain evidence="2 3">STM-7</strain>
    </source>
</reference>
<organism evidence="2 3">
    <name type="scientific">Chitinibacter fontanus</name>
    <dbReference type="NCBI Taxonomy" id="1737446"/>
    <lineage>
        <taxon>Bacteria</taxon>
        <taxon>Pseudomonadati</taxon>
        <taxon>Pseudomonadota</taxon>
        <taxon>Betaproteobacteria</taxon>
        <taxon>Neisseriales</taxon>
        <taxon>Chitinibacteraceae</taxon>
        <taxon>Chitinibacter</taxon>
    </lineage>
</organism>
<dbReference type="RefSeq" id="WP_180306394.1">
    <property type="nucleotide sequence ID" value="NZ_CP058952.1"/>
</dbReference>
<dbReference type="EMBL" id="CP058952">
    <property type="protein sequence ID" value="QLI82313.1"/>
    <property type="molecule type" value="Genomic_DNA"/>
</dbReference>
<proteinExistence type="predicted"/>
<dbReference type="CDD" id="cd06339">
    <property type="entry name" value="PBP1_YraM_LppC_lipoprotein-like"/>
    <property type="match status" value="1"/>
</dbReference>
<keyword evidence="1" id="KW-0472">Membrane</keyword>
<name>A0A7D5VBN7_9NEIS</name>
<sequence>MKNLLGWRVTPRSTATLAKWALNKSISAAQMMGLSTLLYGALACSATLAQAEETQSPEPKGYIALLLPGNAKAFKPAVDNIRTGVLAAERVHGDADIPLVRVFDTTDKEEDIQAQYKKAVAGGASAVIGPLTKSALNYLADSTELTVPVLALNGFDQTTLAQSKLYSFGLGIEGDAIAAAQLMKLEGVQQPIVLQTADSTGQRLTPSFVASWRALTGAEPVIVTIANPKRDAPALKAQLAEAVTDAIFLAMDAKAARIIRPFLGNERAVYATSQVNPGRLPTTMLVDLTGIKYLDMPWLANPNQEGYELYNRTRSTSNDLERLFALGVDAWQIAAILAKGGTVERLEGLTGTLSLGPDNVVAREMTVRTMGRTETPRE</sequence>
<dbReference type="AlphaFoldDB" id="A0A7D5VBN7"/>
<dbReference type="SUPFAM" id="SSF53822">
    <property type="entry name" value="Periplasmic binding protein-like I"/>
    <property type="match status" value="1"/>
</dbReference>
<dbReference type="GO" id="GO:0030234">
    <property type="term" value="F:enzyme regulator activity"/>
    <property type="evidence" value="ECO:0007669"/>
    <property type="project" value="TreeGrafter"/>
</dbReference>
<dbReference type="GO" id="GO:0031241">
    <property type="term" value="C:periplasmic side of cell outer membrane"/>
    <property type="evidence" value="ECO:0007669"/>
    <property type="project" value="TreeGrafter"/>
</dbReference>